<dbReference type="GeneID" id="54572657"/>
<dbReference type="EMBL" id="ML987204">
    <property type="protein sequence ID" value="KAF2243640.1"/>
    <property type="molecule type" value="Genomic_DNA"/>
</dbReference>
<evidence type="ECO:0000256" key="2">
    <source>
        <dbReference type="ARBA" id="ARBA00023242"/>
    </source>
</evidence>
<feature type="compositionally biased region" description="Basic and acidic residues" evidence="3">
    <location>
        <begin position="402"/>
        <end position="417"/>
    </location>
</feature>
<name>A0A6A6I241_9PLEO</name>
<comment type="subcellular location">
    <subcellularLocation>
        <location evidence="1">Nucleus</location>
    </subcellularLocation>
</comment>
<feature type="compositionally biased region" description="Polar residues" evidence="3">
    <location>
        <begin position="341"/>
        <end position="368"/>
    </location>
</feature>
<reference evidence="4" key="1">
    <citation type="journal article" date="2020" name="Stud. Mycol.">
        <title>101 Dothideomycetes genomes: a test case for predicting lifestyles and emergence of pathogens.</title>
        <authorList>
            <person name="Haridas S."/>
            <person name="Albert R."/>
            <person name="Binder M."/>
            <person name="Bloem J."/>
            <person name="Labutti K."/>
            <person name="Salamov A."/>
            <person name="Andreopoulos B."/>
            <person name="Baker S."/>
            <person name="Barry K."/>
            <person name="Bills G."/>
            <person name="Bluhm B."/>
            <person name="Cannon C."/>
            <person name="Castanera R."/>
            <person name="Culley D."/>
            <person name="Daum C."/>
            <person name="Ezra D."/>
            <person name="Gonzalez J."/>
            <person name="Henrissat B."/>
            <person name="Kuo A."/>
            <person name="Liang C."/>
            <person name="Lipzen A."/>
            <person name="Lutzoni F."/>
            <person name="Magnuson J."/>
            <person name="Mondo S."/>
            <person name="Nolan M."/>
            <person name="Ohm R."/>
            <person name="Pangilinan J."/>
            <person name="Park H.-J."/>
            <person name="Ramirez L."/>
            <person name="Alfaro M."/>
            <person name="Sun H."/>
            <person name="Tritt A."/>
            <person name="Yoshinaga Y."/>
            <person name="Zwiers L.-H."/>
            <person name="Turgeon B."/>
            <person name="Goodwin S."/>
            <person name="Spatafora J."/>
            <person name="Crous P."/>
            <person name="Grigoriev I."/>
        </authorList>
    </citation>
    <scope>NUCLEOTIDE SEQUENCE</scope>
    <source>
        <strain evidence="4">CBS 122368</strain>
    </source>
</reference>
<dbReference type="OrthoDB" id="3644322at2759"/>
<feature type="region of interest" description="Disordered" evidence="3">
    <location>
        <begin position="341"/>
        <end position="448"/>
    </location>
</feature>
<evidence type="ECO:0000256" key="3">
    <source>
        <dbReference type="SAM" id="MobiDB-lite"/>
    </source>
</evidence>
<protein>
    <submittedName>
        <fullName evidence="4">Uncharacterized protein</fullName>
    </submittedName>
</protein>
<keyword evidence="5" id="KW-1185">Reference proteome</keyword>
<dbReference type="InterPro" id="IPR036600">
    <property type="entry name" value="PAH_sf"/>
</dbReference>
<evidence type="ECO:0000313" key="4">
    <source>
        <dbReference type="EMBL" id="KAF2243640.1"/>
    </source>
</evidence>
<dbReference type="GO" id="GO:0005634">
    <property type="term" value="C:nucleus"/>
    <property type="evidence" value="ECO:0007669"/>
    <property type="project" value="UniProtKB-SubCell"/>
</dbReference>
<evidence type="ECO:0000256" key="1">
    <source>
        <dbReference type="ARBA" id="ARBA00004123"/>
    </source>
</evidence>
<dbReference type="Proteomes" id="UP000800094">
    <property type="component" value="Unassembled WGS sequence"/>
</dbReference>
<sequence>MDNAGASTAPYVPDAGTVLAPPATIEPPLRPGDESQHVLGQYQPGTISAQCLDFLRSVNETFGVQSYESNTIHSALHEFNAGRLSKREVYFRIMNILGDGNDLWNAFADVFNHKDAHWSPGDFQLPEDDHPTPPAASAVHTSPEFLQPQHQPQVRMPSISAPWQPGQYIPRMPTTQASINPVLLRTPLAHTVTDRNIPAALHQDIQEAASHGYGQYGSYGGYDGYESYGAYRPTYTPNGYSIWNQFAQSVPSSPVAQPPSNRPILRQYESPSLGRAPNFSPYTAHSYGMEFSSPERAVVEQTQRSLPHSDAWEATEAGFGWAGAEPHRQPERMHVLVGNQQVQSPDVSNKEPTPQLAHLSSPNATPSMLGTPIAIPLGQPSFEMLPPTRRKGKSSAANNLVDDNHDSHEESGLRRDSSVPSTAQPSFVHRPENQLNTKQAKPRAPRNQGQFIHAICGKGFTTRSAVKKHHWGAKAEDIATTTGCWFKHNKPNTNWDDHPSCKQELPKPRAAQLIGQSLSTPEQIQHLNSEFKAPVVPGMVPNPENTIPGFPTLHHLPDTVAETVRGAPASTQAPRGEAIPYHTSRLPSGGNFDTLLTAVNVAARIDAPKPKGRNDSVVSHLDAQVAAAERSRQNFLSWAGGRNNGNREFGMVLSHDPPLAPAIGLGITQTEQNIPVPVLPSQRHEPEQVRDAVEATASKADIGTTEAGVAVKDAPEATSAYASEEKANSSKRRRSSGRRSDISRRERKMLGLPVSPSPEKKKQKA</sequence>
<organism evidence="4 5">
    <name type="scientific">Trematosphaeria pertusa</name>
    <dbReference type="NCBI Taxonomy" id="390896"/>
    <lineage>
        <taxon>Eukaryota</taxon>
        <taxon>Fungi</taxon>
        <taxon>Dikarya</taxon>
        <taxon>Ascomycota</taxon>
        <taxon>Pezizomycotina</taxon>
        <taxon>Dothideomycetes</taxon>
        <taxon>Pleosporomycetidae</taxon>
        <taxon>Pleosporales</taxon>
        <taxon>Massarineae</taxon>
        <taxon>Trematosphaeriaceae</taxon>
        <taxon>Trematosphaeria</taxon>
    </lineage>
</organism>
<gene>
    <name evidence="4" type="ORF">BU26DRAFT_106203</name>
</gene>
<feature type="region of interest" description="Disordered" evidence="3">
    <location>
        <begin position="694"/>
        <end position="765"/>
    </location>
</feature>
<dbReference type="AlphaFoldDB" id="A0A6A6I241"/>
<dbReference type="SUPFAM" id="SSF47762">
    <property type="entry name" value="PAH2 domain"/>
    <property type="match status" value="1"/>
</dbReference>
<dbReference type="GO" id="GO:0006355">
    <property type="term" value="P:regulation of DNA-templated transcription"/>
    <property type="evidence" value="ECO:0007669"/>
    <property type="project" value="InterPro"/>
</dbReference>
<keyword evidence="2" id="KW-0539">Nucleus</keyword>
<evidence type="ECO:0000313" key="5">
    <source>
        <dbReference type="Proteomes" id="UP000800094"/>
    </source>
</evidence>
<proteinExistence type="predicted"/>
<accession>A0A6A6I241</accession>
<dbReference type="RefSeq" id="XP_033678644.1">
    <property type="nucleotide sequence ID" value="XM_033819327.1"/>
</dbReference>